<evidence type="ECO:0000259" key="2">
    <source>
        <dbReference type="SMART" id="SM00507"/>
    </source>
</evidence>
<dbReference type="EMBL" id="CP157483">
    <property type="protein sequence ID" value="XBO43104.1"/>
    <property type="molecule type" value="Genomic_DNA"/>
</dbReference>
<protein>
    <submittedName>
        <fullName evidence="3">DUF222 domain-containing protein</fullName>
    </submittedName>
</protein>
<dbReference type="InterPro" id="IPR003615">
    <property type="entry name" value="HNH_nuc"/>
</dbReference>
<sequence>MLTNPLTAAQSGDGSSWDGSSGDGRAWGVRSRALWDRTAAVAGRLNRAQAELVDIIDEVMTGRHWGEGGFKSPEHYLVVRAGLSHAHAADVVQVARRRAELTDAAAALDAGELSLDQVAVLARHVPASHQTSVTGFARNATVTQLRRAVARHAFAATADDAGADVTSEDAALDPWARVQRDLDAARVAAAEQRACAKPNLSMSYDTDGRFQLRYSAPATIGALVEQAVKEAKDALFTRRTTPTDGNPNAPGNADSCDSADNSETTPTGLPDRHAGLPTYADALEEMANRSLSSITSTTRAAHYRVYLHLDTTGAWITGGHAIPRRLLTRFISDGIAQPVWETDAKPVSVGRAMRILPERSRRLIIDRDRGCRFPGCPTTGFVEIHHLNAWADGGGTDADNQISLCTAHHDGIDRGDYQISGDPTRPDGLTVVNRHGLPIRPPRPAETAPPAAGDPHVPAGTYHPPSGGPVSWADTALPSDHELRHGITGPLRPEQQGPGDALSLVPPEPPEPYSWLDDPANPDRGLIRVL</sequence>
<feature type="compositionally biased region" description="Polar residues" evidence="1">
    <location>
        <begin position="258"/>
        <end position="267"/>
    </location>
</feature>
<feature type="compositionally biased region" description="Low complexity" evidence="1">
    <location>
        <begin position="11"/>
        <end position="24"/>
    </location>
</feature>
<organism evidence="3">
    <name type="scientific">Pedococcus sp. KACC 23699</name>
    <dbReference type="NCBI Taxonomy" id="3149228"/>
    <lineage>
        <taxon>Bacteria</taxon>
        <taxon>Bacillati</taxon>
        <taxon>Actinomycetota</taxon>
        <taxon>Actinomycetes</taxon>
        <taxon>Micrococcales</taxon>
        <taxon>Intrasporangiaceae</taxon>
        <taxon>Pedococcus</taxon>
    </lineage>
</organism>
<proteinExistence type="predicted"/>
<name>A0AAU7JT85_9MICO</name>
<feature type="domain" description="HNH nuclease" evidence="2">
    <location>
        <begin position="359"/>
        <end position="410"/>
    </location>
</feature>
<feature type="compositionally biased region" description="Polar residues" evidence="1">
    <location>
        <begin position="1"/>
        <end position="10"/>
    </location>
</feature>
<gene>
    <name evidence="3" type="ORF">ABEG17_16270</name>
</gene>
<feature type="region of interest" description="Disordered" evidence="1">
    <location>
        <begin position="438"/>
        <end position="530"/>
    </location>
</feature>
<dbReference type="AlphaFoldDB" id="A0AAU7JT85"/>
<feature type="region of interest" description="Disordered" evidence="1">
    <location>
        <begin position="238"/>
        <end position="273"/>
    </location>
</feature>
<reference evidence="3" key="1">
    <citation type="submission" date="2024-05" db="EMBL/GenBank/DDBJ databases">
        <authorList>
            <person name="Kim S."/>
            <person name="Heo J."/>
            <person name="Choi H."/>
            <person name="Choi Y."/>
            <person name="Kwon S.-W."/>
            <person name="Kim Y."/>
        </authorList>
    </citation>
    <scope>NUCLEOTIDE SEQUENCE</scope>
    <source>
        <strain evidence="3">KACC 23699</strain>
    </source>
</reference>
<accession>A0AAU7JT85</accession>
<evidence type="ECO:0000256" key="1">
    <source>
        <dbReference type="SAM" id="MobiDB-lite"/>
    </source>
</evidence>
<dbReference type="CDD" id="cd00085">
    <property type="entry name" value="HNHc"/>
    <property type="match status" value="1"/>
</dbReference>
<dbReference type="SMART" id="SM00507">
    <property type="entry name" value="HNHc"/>
    <property type="match status" value="1"/>
</dbReference>
<evidence type="ECO:0000313" key="3">
    <source>
        <dbReference type="EMBL" id="XBO43104.1"/>
    </source>
</evidence>
<dbReference type="RefSeq" id="WP_406830533.1">
    <property type="nucleotide sequence ID" value="NZ_CP157483.1"/>
</dbReference>
<feature type="region of interest" description="Disordered" evidence="1">
    <location>
        <begin position="1"/>
        <end position="24"/>
    </location>
</feature>